<evidence type="ECO:0000313" key="1">
    <source>
        <dbReference type="EMBL" id="ALJ00847.1"/>
    </source>
</evidence>
<organism evidence="1 2">
    <name type="scientific">Rufibacter tibetensis</name>
    <dbReference type="NCBI Taxonomy" id="512763"/>
    <lineage>
        <taxon>Bacteria</taxon>
        <taxon>Pseudomonadati</taxon>
        <taxon>Bacteroidota</taxon>
        <taxon>Cytophagia</taxon>
        <taxon>Cytophagales</taxon>
        <taxon>Hymenobacteraceae</taxon>
        <taxon>Rufibacter</taxon>
    </lineage>
</organism>
<sequence length="163" mass="18819">MMKPETKNTIKAEIADLKANLNGQQEKLTHLIDIIDQEETGNTQVKEEQAEGRASSFDFKLDRVSRKDITRDELKSILERMQDLSHAKHPEIEIYITNVESETNEPVTLTTSHIGKGIRFDDTISINDHTKRLVGDFKIEFNEDGIQDISAKYYKAFWNNHKE</sequence>
<dbReference type="Proteomes" id="UP000061382">
    <property type="component" value="Chromosome"/>
</dbReference>
<reference evidence="1 2" key="1">
    <citation type="submission" date="2015-08" db="EMBL/GenBank/DDBJ databases">
        <title>Complete genome sequence of Rufibacter tibetensis strain 1351t, a radiation-resistant bacterium from tibet plateau.</title>
        <authorList>
            <person name="Dai J."/>
        </authorList>
    </citation>
    <scope>NUCLEOTIDE SEQUENCE [LARGE SCALE GENOMIC DNA]</scope>
    <source>
        <strain evidence="1 2">1351</strain>
    </source>
</reference>
<dbReference type="KEGG" id="rti:DC20_19950"/>
<accession>A0A0P0C6I0</accession>
<keyword evidence="2" id="KW-1185">Reference proteome</keyword>
<gene>
    <name evidence="1" type="ORF">DC20_19950</name>
</gene>
<dbReference type="EMBL" id="CP012643">
    <property type="protein sequence ID" value="ALJ00847.1"/>
    <property type="molecule type" value="Genomic_DNA"/>
</dbReference>
<protein>
    <submittedName>
        <fullName evidence="1">Uncharacterized protein</fullName>
    </submittedName>
</protein>
<dbReference type="AlphaFoldDB" id="A0A0P0C6I0"/>
<name>A0A0P0C6I0_9BACT</name>
<evidence type="ECO:0000313" key="2">
    <source>
        <dbReference type="Proteomes" id="UP000061382"/>
    </source>
</evidence>
<dbReference type="PATRIC" id="fig|512763.3.peg.4383"/>
<dbReference type="RefSeq" id="WP_062545460.1">
    <property type="nucleotide sequence ID" value="NZ_CP012643.1"/>
</dbReference>
<proteinExistence type="predicted"/>